<dbReference type="AlphaFoldDB" id="L1JND2"/>
<dbReference type="HOGENOM" id="CLU_1374514_0_0_1"/>
<evidence type="ECO:0000313" key="2">
    <source>
        <dbReference type="EnsemblProtists" id="EKX49957"/>
    </source>
</evidence>
<dbReference type="RefSeq" id="XP_005836937.1">
    <property type="nucleotide sequence ID" value="XM_005836880.1"/>
</dbReference>
<dbReference type="EnsemblProtists" id="EKX49957">
    <property type="protein sequence ID" value="EKX49957"/>
    <property type="gene ID" value="GUITHDRAFT_151343"/>
</dbReference>
<accession>L1JND2</accession>
<dbReference type="Proteomes" id="UP000011087">
    <property type="component" value="Unassembled WGS sequence"/>
</dbReference>
<reference evidence="2" key="3">
    <citation type="submission" date="2015-06" db="UniProtKB">
        <authorList>
            <consortium name="EnsemblProtists"/>
        </authorList>
    </citation>
    <scope>IDENTIFICATION</scope>
</reference>
<reference evidence="3" key="2">
    <citation type="submission" date="2012-11" db="EMBL/GenBank/DDBJ databases">
        <authorList>
            <person name="Kuo A."/>
            <person name="Curtis B.A."/>
            <person name="Tanifuji G."/>
            <person name="Burki F."/>
            <person name="Gruber A."/>
            <person name="Irimia M."/>
            <person name="Maruyama S."/>
            <person name="Arias M.C."/>
            <person name="Ball S.G."/>
            <person name="Gile G.H."/>
            <person name="Hirakawa Y."/>
            <person name="Hopkins J.F."/>
            <person name="Rensing S.A."/>
            <person name="Schmutz J."/>
            <person name="Symeonidi A."/>
            <person name="Elias M."/>
            <person name="Eveleigh R.J."/>
            <person name="Herman E.K."/>
            <person name="Klute M.J."/>
            <person name="Nakayama T."/>
            <person name="Obornik M."/>
            <person name="Reyes-Prieto A."/>
            <person name="Armbrust E.V."/>
            <person name="Aves S.J."/>
            <person name="Beiko R.G."/>
            <person name="Coutinho P."/>
            <person name="Dacks J.B."/>
            <person name="Durnford D.G."/>
            <person name="Fast N.M."/>
            <person name="Green B.R."/>
            <person name="Grisdale C."/>
            <person name="Hempe F."/>
            <person name="Henrissat B."/>
            <person name="Hoppner M.P."/>
            <person name="Ishida K.-I."/>
            <person name="Kim E."/>
            <person name="Koreny L."/>
            <person name="Kroth P.G."/>
            <person name="Liu Y."/>
            <person name="Malik S.-B."/>
            <person name="Maier U.G."/>
            <person name="McRose D."/>
            <person name="Mock T."/>
            <person name="Neilson J.A."/>
            <person name="Onodera N.T."/>
            <person name="Poole A.M."/>
            <person name="Pritham E.J."/>
            <person name="Richards T.A."/>
            <person name="Rocap G."/>
            <person name="Roy S.W."/>
            <person name="Sarai C."/>
            <person name="Schaack S."/>
            <person name="Shirato S."/>
            <person name="Slamovits C.H."/>
            <person name="Spencer D.F."/>
            <person name="Suzuki S."/>
            <person name="Worden A.Z."/>
            <person name="Zauner S."/>
            <person name="Barry K."/>
            <person name="Bell C."/>
            <person name="Bharti A.K."/>
            <person name="Crow J.A."/>
            <person name="Grimwood J."/>
            <person name="Kramer R."/>
            <person name="Lindquist E."/>
            <person name="Lucas S."/>
            <person name="Salamov A."/>
            <person name="McFadden G.I."/>
            <person name="Lane C.E."/>
            <person name="Keeling P.J."/>
            <person name="Gray M.W."/>
            <person name="Grigoriev I.V."/>
            <person name="Archibald J.M."/>
        </authorList>
    </citation>
    <scope>NUCLEOTIDE SEQUENCE</scope>
    <source>
        <strain evidence="3">CCMP2712</strain>
    </source>
</reference>
<name>L1JND2_GUITC</name>
<gene>
    <name evidence="1" type="ORF">GUITHDRAFT_151343</name>
</gene>
<dbReference type="SUPFAM" id="SSF82171">
    <property type="entry name" value="DPP6 N-terminal domain-like"/>
    <property type="match status" value="1"/>
</dbReference>
<organism evidence="1">
    <name type="scientific">Guillardia theta (strain CCMP2712)</name>
    <name type="common">Cryptophyte</name>
    <dbReference type="NCBI Taxonomy" id="905079"/>
    <lineage>
        <taxon>Eukaryota</taxon>
        <taxon>Cryptophyceae</taxon>
        <taxon>Pyrenomonadales</taxon>
        <taxon>Geminigeraceae</taxon>
        <taxon>Guillardia</taxon>
    </lineage>
</organism>
<protein>
    <submittedName>
        <fullName evidence="1 2">Uncharacterized protein</fullName>
    </submittedName>
</protein>
<dbReference type="EMBL" id="JH992980">
    <property type="protein sequence ID" value="EKX49957.1"/>
    <property type="molecule type" value="Genomic_DNA"/>
</dbReference>
<evidence type="ECO:0000313" key="3">
    <source>
        <dbReference type="Proteomes" id="UP000011087"/>
    </source>
</evidence>
<dbReference type="KEGG" id="gtt:GUITHDRAFT_151343"/>
<proteinExistence type="predicted"/>
<keyword evidence="3" id="KW-1185">Reference proteome</keyword>
<dbReference type="InterPro" id="IPR015943">
    <property type="entry name" value="WD40/YVTN_repeat-like_dom_sf"/>
</dbReference>
<sequence length="199" mass="21729">MQESSESVKLCDVVGCSTSPLTHPRLCDSVYLASGPILICWSWKTGSKQIYKHTAPVRQVCINDKGNKLAFADDNNIFIIDVATFKVSDPQTESGRHANKHKAMFLGSHVLQLEFIGDRELISLEAFDSGSMAQRVGLWHVKSEEGVEASHTSYLGNHEPPALKCVPSTSDRVFFLSSTAVRCAVIARDGLCGVKVCMA</sequence>
<dbReference type="PaxDb" id="55529-EKX49957"/>
<reference evidence="1 3" key="1">
    <citation type="journal article" date="2012" name="Nature">
        <title>Algal genomes reveal evolutionary mosaicism and the fate of nucleomorphs.</title>
        <authorList>
            <consortium name="DOE Joint Genome Institute"/>
            <person name="Curtis B.A."/>
            <person name="Tanifuji G."/>
            <person name="Burki F."/>
            <person name="Gruber A."/>
            <person name="Irimia M."/>
            <person name="Maruyama S."/>
            <person name="Arias M.C."/>
            <person name="Ball S.G."/>
            <person name="Gile G.H."/>
            <person name="Hirakawa Y."/>
            <person name="Hopkins J.F."/>
            <person name="Kuo A."/>
            <person name="Rensing S.A."/>
            <person name="Schmutz J."/>
            <person name="Symeonidi A."/>
            <person name="Elias M."/>
            <person name="Eveleigh R.J."/>
            <person name="Herman E.K."/>
            <person name="Klute M.J."/>
            <person name="Nakayama T."/>
            <person name="Obornik M."/>
            <person name="Reyes-Prieto A."/>
            <person name="Armbrust E.V."/>
            <person name="Aves S.J."/>
            <person name="Beiko R.G."/>
            <person name="Coutinho P."/>
            <person name="Dacks J.B."/>
            <person name="Durnford D.G."/>
            <person name="Fast N.M."/>
            <person name="Green B.R."/>
            <person name="Grisdale C.J."/>
            <person name="Hempel F."/>
            <person name="Henrissat B."/>
            <person name="Hoppner M.P."/>
            <person name="Ishida K."/>
            <person name="Kim E."/>
            <person name="Koreny L."/>
            <person name="Kroth P.G."/>
            <person name="Liu Y."/>
            <person name="Malik S.B."/>
            <person name="Maier U.G."/>
            <person name="McRose D."/>
            <person name="Mock T."/>
            <person name="Neilson J.A."/>
            <person name="Onodera N.T."/>
            <person name="Poole A.M."/>
            <person name="Pritham E.J."/>
            <person name="Richards T.A."/>
            <person name="Rocap G."/>
            <person name="Roy S.W."/>
            <person name="Sarai C."/>
            <person name="Schaack S."/>
            <person name="Shirato S."/>
            <person name="Slamovits C.H."/>
            <person name="Spencer D.F."/>
            <person name="Suzuki S."/>
            <person name="Worden A.Z."/>
            <person name="Zauner S."/>
            <person name="Barry K."/>
            <person name="Bell C."/>
            <person name="Bharti A.K."/>
            <person name="Crow J.A."/>
            <person name="Grimwood J."/>
            <person name="Kramer R."/>
            <person name="Lindquist E."/>
            <person name="Lucas S."/>
            <person name="Salamov A."/>
            <person name="McFadden G.I."/>
            <person name="Lane C.E."/>
            <person name="Keeling P.J."/>
            <person name="Gray M.W."/>
            <person name="Grigoriev I.V."/>
            <person name="Archibald J.M."/>
        </authorList>
    </citation>
    <scope>NUCLEOTIDE SEQUENCE</scope>
    <source>
        <strain evidence="1 3">CCMP2712</strain>
    </source>
</reference>
<dbReference type="GeneID" id="17306660"/>
<evidence type="ECO:0000313" key="1">
    <source>
        <dbReference type="EMBL" id="EKX49957.1"/>
    </source>
</evidence>
<dbReference type="Gene3D" id="2.130.10.10">
    <property type="entry name" value="YVTN repeat-like/Quinoprotein amine dehydrogenase"/>
    <property type="match status" value="1"/>
</dbReference>